<dbReference type="PANTHER" id="PTHR33734:SF22">
    <property type="entry name" value="MEMBRANE-BOUND LYTIC MUREIN TRANSGLYCOSYLASE D"/>
    <property type="match status" value="1"/>
</dbReference>
<proteinExistence type="predicted"/>
<dbReference type="Gene3D" id="2.30.30.40">
    <property type="entry name" value="SH3 Domains"/>
    <property type="match status" value="1"/>
</dbReference>
<dbReference type="EMBL" id="JACHGK010000014">
    <property type="protein sequence ID" value="MBB6446862.1"/>
    <property type="molecule type" value="Genomic_DNA"/>
</dbReference>
<dbReference type="SMART" id="SM00257">
    <property type="entry name" value="LysM"/>
    <property type="match status" value="4"/>
</dbReference>
<keyword evidence="1" id="KW-0472">Membrane</keyword>
<sequence length="473" mass="51322">MTFEKALYREFTLSRKETYGKNKKKNNTPVFTSRMEKHDYFKGTPFFDIRNVIDVTGFLKDIKAHWNTYVSQVNRLIQHNPIKKLVMTGIFTIVLGISALHPSAAIVPEYTYQVKAGEKVDTIAQAHGVTAHEIYAANGISTLNSGQKLLLPKVEDMSVSADTLNIRSQPTVQGSVVGFLKKGQVVKVSFIENGWAAIMMEGRIRYVSADYLSKNAEKNIIAASSSAVYTIKPGDTFYKISQALGVSISSIQNLNPGVEPSKLKVGQSIQVPNAAGSNPAKKESIATISQSVYVIQPGDTFYKISKELGVTVASIQELNPGVEPAKLKVGQSINLSSTAAKPQAMDKAEQISETTKYAVKSGDTLYKISKTLGVSVSSIQEMNPAVDPGKLQIGQPLNIPAVTASEVNHIEVDAHIIDADSRGKFLFSTVDGSVHSAEASGVLLNELIEHKGEKLLLTLKGKRGQEMFLAAIH</sequence>
<protein>
    <submittedName>
        <fullName evidence="4">LysM repeat protein</fullName>
    </submittedName>
</protein>
<evidence type="ECO:0000259" key="3">
    <source>
        <dbReference type="PROSITE" id="PS51782"/>
    </source>
</evidence>
<gene>
    <name evidence="4" type="ORF">HNR53_003527</name>
</gene>
<reference evidence="4 5" key="1">
    <citation type="submission" date="2020-08" db="EMBL/GenBank/DDBJ databases">
        <title>Genomic Encyclopedia of Type Strains, Phase IV (KMG-IV): sequencing the most valuable type-strain genomes for metagenomic binning, comparative biology and taxonomic classification.</title>
        <authorList>
            <person name="Goeker M."/>
        </authorList>
    </citation>
    <scope>NUCLEOTIDE SEQUENCE [LARGE SCALE GENOMIC DNA]</scope>
    <source>
        <strain evidence="4 5">DSM 5391</strain>
    </source>
</reference>
<keyword evidence="1" id="KW-0812">Transmembrane</keyword>
<dbReference type="Pfam" id="PF01476">
    <property type="entry name" value="LysM"/>
    <property type="match status" value="4"/>
</dbReference>
<keyword evidence="5" id="KW-1185">Reference proteome</keyword>
<dbReference type="InterPro" id="IPR036779">
    <property type="entry name" value="LysM_dom_sf"/>
</dbReference>
<evidence type="ECO:0000259" key="2">
    <source>
        <dbReference type="PROSITE" id="PS51781"/>
    </source>
</evidence>
<dbReference type="SUPFAM" id="SSF54106">
    <property type="entry name" value="LysM domain"/>
    <property type="match status" value="4"/>
</dbReference>
<dbReference type="GO" id="GO:0008932">
    <property type="term" value="F:lytic endotransglycosylase activity"/>
    <property type="evidence" value="ECO:0007669"/>
    <property type="project" value="TreeGrafter"/>
</dbReference>
<organism evidence="4 5">
    <name type="scientific">Bacillus benzoevorans</name>
    <dbReference type="NCBI Taxonomy" id="1456"/>
    <lineage>
        <taxon>Bacteria</taxon>
        <taxon>Bacillati</taxon>
        <taxon>Bacillota</taxon>
        <taxon>Bacilli</taxon>
        <taxon>Bacillales</taxon>
        <taxon>Bacillaceae</taxon>
        <taxon>Bacillus</taxon>
    </lineage>
</organism>
<dbReference type="SMART" id="SM00287">
    <property type="entry name" value="SH3b"/>
    <property type="match status" value="1"/>
</dbReference>
<dbReference type="Pfam" id="PF08239">
    <property type="entry name" value="SH3_3"/>
    <property type="match status" value="1"/>
</dbReference>
<dbReference type="InterPro" id="IPR003646">
    <property type="entry name" value="SH3-like_bac-type"/>
</dbReference>
<dbReference type="CDD" id="cd00118">
    <property type="entry name" value="LysM"/>
    <property type="match status" value="4"/>
</dbReference>
<dbReference type="PANTHER" id="PTHR33734">
    <property type="entry name" value="LYSM DOMAIN-CONTAINING GPI-ANCHORED PROTEIN 2"/>
    <property type="match status" value="1"/>
</dbReference>
<accession>A0A7X0LXU9</accession>
<feature type="transmembrane region" description="Helical" evidence="1">
    <location>
        <begin position="85"/>
        <end position="104"/>
    </location>
</feature>
<dbReference type="RefSeq" id="WP_184528254.1">
    <property type="nucleotide sequence ID" value="NZ_JACHGK010000014.1"/>
</dbReference>
<evidence type="ECO:0000256" key="1">
    <source>
        <dbReference type="SAM" id="Phobius"/>
    </source>
</evidence>
<dbReference type="Gene3D" id="3.10.350.10">
    <property type="entry name" value="LysM domain"/>
    <property type="match status" value="4"/>
</dbReference>
<feature type="domain" description="LysM" evidence="3">
    <location>
        <begin position="355"/>
        <end position="399"/>
    </location>
</feature>
<evidence type="ECO:0000313" key="4">
    <source>
        <dbReference type="EMBL" id="MBB6446862.1"/>
    </source>
</evidence>
<dbReference type="PROSITE" id="PS51781">
    <property type="entry name" value="SH3B"/>
    <property type="match status" value="1"/>
</dbReference>
<comment type="caution">
    <text evidence="4">The sequence shown here is derived from an EMBL/GenBank/DDBJ whole genome shotgun (WGS) entry which is preliminary data.</text>
</comment>
<dbReference type="Proteomes" id="UP000531594">
    <property type="component" value="Unassembled WGS sequence"/>
</dbReference>
<feature type="domain" description="LysM" evidence="3">
    <location>
        <begin position="291"/>
        <end position="335"/>
    </location>
</feature>
<feature type="domain" description="SH3b" evidence="2">
    <location>
        <begin position="154"/>
        <end position="216"/>
    </location>
</feature>
<feature type="domain" description="LysM" evidence="3">
    <location>
        <begin position="227"/>
        <end position="271"/>
    </location>
</feature>
<evidence type="ECO:0000313" key="5">
    <source>
        <dbReference type="Proteomes" id="UP000531594"/>
    </source>
</evidence>
<dbReference type="InterPro" id="IPR018392">
    <property type="entry name" value="LysM"/>
</dbReference>
<dbReference type="PROSITE" id="PS51782">
    <property type="entry name" value="LYSM"/>
    <property type="match status" value="3"/>
</dbReference>
<keyword evidence="1" id="KW-1133">Transmembrane helix</keyword>
<name>A0A7X0LXU9_9BACI</name>
<dbReference type="AlphaFoldDB" id="A0A7X0LXU9"/>